<protein>
    <recommendedName>
        <fullName evidence="3">Protein gp37</fullName>
    </recommendedName>
</protein>
<organism evidence="1 2">
    <name type="scientific">Ancylobacter defluvii</name>
    <dbReference type="NCBI Taxonomy" id="1282440"/>
    <lineage>
        <taxon>Bacteria</taxon>
        <taxon>Pseudomonadati</taxon>
        <taxon>Pseudomonadota</taxon>
        <taxon>Alphaproteobacteria</taxon>
        <taxon>Hyphomicrobiales</taxon>
        <taxon>Xanthobacteraceae</taxon>
        <taxon>Ancylobacter</taxon>
    </lineage>
</organism>
<sequence>MGEKTSISWCDHTWNPWIGCTKVSPACDGCYAENLMDTRLGRANWGGPGKGVGTRSRTGKSTWRAPFLWNRRAVAAGTRPFVFCASLADIFDRRVPTEWRQDAFDVMRRTPQLVYLLLTKRPQLIVPLTEEAGGLPPNAAIGTTIEDQHRADLNVPPLLAAQARLYPLFSFVSCEPLLGRILFSGTSPDGRRQWDWLTGMSATMYPDGPDFDYGPGIGWVIGGGESDQGSHKARPTHPQWRRDLRDQASAAGTPFQWKQNGEWVSVSEVAGPGEHFHFPDGATVRRTGMAIAGRSLDGVMHDARPEVS</sequence>
<dbReference type="Proteomes" id="UP001143330">
    <property type="component" value="Unassembled WGS sequence"/>
</dbReference>
<dbReference type="EMBL" id="BSFM01000021">
    <property type="protein sequence ID" value="GLK86643.1"/>
    <property type="molecule type" value="Genomic_DNA"/>
</dbReference>
<evidence type="ECO:0000313" key="1">
    <source>
        <dbReference type="EMBL" id="GLK86643.1"/>
    </source>
</evidence>
<reference evidence="1" key="1">
    <citation type="journal article" date="2014" name="Int. J. Syst. Evol. Microbiol.">
        <title>Complete genome sequence of Corynebacterium casei LMG S-19264T (=DSM 44701T), isolated from a smear-ripened cheese.</title>
        <authorList>
            <consortium name="US DOE Joint Genome Institute (JGI-PGF)"/>
            <person name="Walter F."/>
            <person name="Albersmeier A."/>
            <person name="Kalinowski J."/>
            <person name="Ruckert C."/>
        </authorList>
    </citation>
    <scope>NUCLEOTIDE SEQUENCE</scope>
    <source>
        <strain evidence="1">VKM B-2789</strain>
    </source>
</reference>
<gene>
    <name evidence="1" type="ORF">GCM10017653_47130</name>
</gene>
<dbReference type="AlphaFoldDB" id="A0A9W6K1S4"/>
<comment type="caution">
    <text evidence="1">The sequence shown here is derived from an EMBL/GenBank/DDBJ whole genome shotgun (WGS) entry which is preliminary data.</text>
</comment>
<dbReference type="InterPro" id="IPR011101">
    <property type="entry name" value="DUF5131"/>
</dbReference>
<reference evidence="1" key="2">
    <citation type="submission" date="2023-01" db="EMBL/GenBank/DDBJ databases">
        <authorList>
            <person name="Sun Q."/>
            <person name="Evtushenko L."/>
        </authorList>
    </citation>
    <scope>NUCLEOTIDE SEQUENCE</scope>
    <source>
        <strain evidence="1">VKM B-2789</strain>
    </source>
</reference>
<dbReference type="RefSeq" id="WP_213363912.1">
    <property type="nucleotide sequence ID" value="NZ_BSFM01000021.1"/>
</dbReference>
<dbReference type="Pfam" id="PF07505">
    <property type="entry name" value="DUF5131"/>
    <property type="match status" value="1"/>
</dbReference>
<evidence type="ECO:0000313" key="2">
    <source>
        <dbReference type="Proteomes" id="UP001143330"/>
    </source>
</evidence>
<keyword evidence="2" id="KW-1185">Reference proteome</keyword>
<evidence type="ECO:0008006" key="3">
    <source>
        <dbReference type="Google" id="ProtNLM"/>
    </source>
</evidence>
<name>A0A9W6K1S4_9HYPH</name>
<proteinExistence type="predicted"/>
<accession>A0A9W6K1S4</accession>